<accession>A0A9W7FT76</accession>
<evidence type="ECO:0000313" key="2">
    <source>
        <dbReference type="EMBL" id="GMI17804.1"/>
    </source>
</evidence>
<dbReference type="AlphaFoldDB" id="A0A9W7FT76"/>
<organism evidence="2 3">
    <name type="scientific">Triparma laevis f. longispina</name>
    <dbReference type="NCBI Taxonomy" id="1714387"/>
    <lineage>
        <taxon>Eukaryota</taxon>
        <taxon>Sar</taxon>
        <taxon>Stramenopiles</taxon>
        <taxon>Ochrophyta</taxon>
        <taxon>Bolidophyceae</taxon>
        <taxon>Parmales</taxon>
        <taxon>Triparmaceae</taxon>
        <taxon>Triparma</taxon>
    </lineage>
</organism>
<keyword evidence="1" id="KW-1133">Transmembrane helix</keyword>
<reference evidence="3" key="1">
    <citation type="journal article" date="2023" name="Commun. Biol.">
        <title>Genome analysis of Parmales, the sister group of diatoms, reveals the evolutionary specialization of diatoms from phago-mixotrophs to photoautotrophs.</title>
        <authorList>
            <person name="Ban H."/>
            <person name="Sato S."/>
            <person name="Yoshikawa S."/>
            <person name="Yamada K."/>
            <person name="Nakamura Y."/>
            <person name="Ichinomiya M."/>
            <person name="Sato N."/>
            <person name="Blanc-Mathieu R."/>
            <person name="Endo H."/>
            <person name="Kuwata A."/>
            <person name="Ogata H."/>
        </authorList>
    </citation>
    <scope>NUCLEOTIDE SEQUENCE [LARGE SCALE GENOMIC DNA]</scope>
    <source>
        <strain evidence="3">NIES 3700</strain>
    </source>
</reference>
<gene>
    <name evidence="2" type="ORF">TrLO_g6322</name>
</gene>
<sequence>MIIYRLLSYTAIVIHATNNFASIDAGDRTVIMKAETVRFYFFIALGVTVFGAALFLANVPKSRRWTFYESRQTGSEFWKLYFEDSQLLDDTDTKDQQRVWAWLHAHPNYFDKSAVKDWLLGFKSDGKILRRDDNKLPKCSFS</sequence>
<proteinExistence type="predicted"/>
<name>A0A9W7FT76_9STRA</name>
<evidence type="ECO:0000313" key="3">
    <source>
        <dbReference type="Proteomes" id="UP001165122"/>
    </source>
</evidence>
<keyword evidence="3" id="KW-1185">Reference proteome</keyword>
<evidence type="ECO:0000256" key="1">
    <source>
        <dbReference type="SAM" id="Phobius"/>
    </source>
</evidence>
<keyword evidence="1" id="KW-0472">Membrane</keyword>
<protein>
    <submittedName>
        <fullName evidence="2">Uncharacterized protein</fullName>
    </submittedName>
</protein>
<feature type="transmembrane region" description="Helical" evidence="1">
    <location>
        <begin position="39"/>
        <end position="59"/>
    </location>
</feature>
<dbReference type="EMBL" id="BRXW01000306">
    <property type="protein sequence ID" value="GMI17804.1"/>
    <property type="molecule type" value="Genomic_DNA"/>
</dbReference>
<comment type="caution">
    <text evidence="2">The sequence shown here is derived from an EMBL/GenBank/DDBJ whole genome shotgun (WGS) entry which is preliminary data.</text>
</comment>
<keyword evidence="1" id="KW-0812">Transmembrane</keyword>
<dbReference type="Proteomes" id="UP001165122">
    <property type="component" value="Unassembled WGS sequence"/>
</dbReference>